<dbReference type="PANTHER" id="PTHR42928">
    <property type="entry name" value="TRICARBOXYLATE-BINDING PROTEIN"/>
    <property type="match status" value="1"/>
</dbReference>
<comment type="similarity">
    <text evidence="1">Belongs to the UPF0065 (bug) family.</text>
</comment>
<protein>
    <submittedName>
        <fullName evidence="3">Tripartite tricarboxylate transporter substrate binding protein</fullName>
    </submittedName>
</protein>
<evidence type="ECO:0000256" key="1">
    <source>
        <dbReference type="ARBA" id="ARBA00006987"/>
    </source>
</evidence>
<dbReference type="SUPFAM" id="SSF53850">
    <property type="entry name" value="Periplasmic binding protein-like II"/>
    <property type="match status" value="1"/>
</dbReference>
<reference evidence="3 6" key="1">
    <citation type="submission" date="2018-09" db="EMBL/GenBank/DDBJ databases">
        <title>Roseomonas sp. nov., isolated from feces of Tibetan antelopes in the Qinghai-Tibet plateau, China.</title>
        <authorList>
            <person name="Tian Z."/>
        </authorList>
    </citation>
    <scope>NUCLEOTIDE SEQUENCE [LARGE SCALE GENOMIC DNA]</scope>
    <source>
        <strain evidence="4 5">Z23</strain>
        <strain evidence="3 6">Z24</strain>
    </source>
</reference>
<evidence type="ECO:0000313" key="3">
    <source>
        <dbReference type="EMBL" id="RKK02154.1"/>
    </source>
</evidence>
<gene>
    <name evidence="3" type="ORF">D6Z83_21275</name>
    <name evidence="4" type="ORF">EBE87_26505</name>
</gene>
<dbReference type="Proteomes" id="UP000278036">
    <property type="component" value="Unassembled WGS sequence"/>
</dbReference>
<dbReference type="OrthoDB" id="7250553at2"/>
<evidence type="ECO:0000313" key="4">
    <source>
        <dbReference type="EMBL" id="RMI15274.1"/>
    </source>
</evidence>
<dbReference type="InParanoid" id="A0A3A9JF53"/>
<name>A0A3A9JF53_9PROT</name>
<comment type="caution">
    <text evidence="3">The sequence shown here is derived from an EMBL/GenBank/DDBJ whole genome shotgun (WGS) entry which is preliminary data.</text>
</comment>
<keyword evidence="5" id="KW-1185">Reference proteome</keyword>
<feature type="chain" id="PRO_5017251225" evidence="2">
    <location>
        <begin position="26"/>
        <end position="326"/>
    </location>
</feature>
<evidence type="ECO:0000256" key="2">
    <source>
        <dbReference type="SAM" id="SignalP"/>
    </source>
</evidence>
<dbReference type="CDD" id="cd13578">
    <property type="entry name" value="PBP2_Bug27"/>
    <property type="match status" value="1"/>
</dbReference>
<evidence type="ECO:0000313" key="5">
    <source>
        <dbReference type="Proteomes" id="UP000274097"/>
    </source>
</evidence>
<feature type="signal peptide" evidence="2">
    <location>
        <begin position="1"/>
        <end position="25"/>
    </location>
</feature>
<accession>A0A3A9JF53</accession>
<dbReference type="Gene3D" id="3.40.190.150">
    <property type="entry name" value="Bordetella uptake gene, domain 1"/>
    <property type="match status" value="1"/>
</dbReference>
<sequence length="326" mass="33971">MDTLLSRRGVCCLTAALGLSRPALAQAGSYPSRPVTLIVPYGAGSSTDILARVIARRMSADLGQPVIVENRAGAGGTLGSVAVARSAADGYTLVMGTISSHSINASMMANIPYQVMEDFSPISLVAYFPNVLAVSKDLPASTIPELAALTRRRGGMNFATGGVGSSGQLAGELLKARTGALMNHVPYREIGQAITDTMAGHVPIVIYQVPSLASNIQGGQIKAIAVLSPERTPLLPNTPTPGEQGVENFDATAWMGLFGPARLPPSIVASLRKVVAAAADDEALRAQLTQQGFTLVGSGPDEFRNFLQSDIAKWAEVVRMTGATID</sequence>
<dbReference type="Proteomes" id="UP000274097">
    <property type="component" value="Unassembled WGS sequence"/>
</dbReference>
<dbReference type="RefSeq" id="WP_120640223.1">
    <property type="nucleotide sequence ID" value="NZ_RAQU01000179.1"/>
</dbReference>
<dbReference type="AlphaFoldDB" id="A0A3A9JF53"/>
<evidence type="ECO:0000313" key="6">
    <source>
        <dbReference type="Proteomes" id="UP000278036"/>
    </source>
</evidence>
<dbReference type="PANTHER" id="PTHR42928:SF5">
    <property type="entry name" value="BLR1237 PROTEIN"/>
    <property type="match status" value="1"/>
</dbReference>
<dbReference type="EMBL" id="RAQU01000179">
    <property type="protein sequence ID" value="RKK02154.1"/>
    <property type="molecule type" value="Genomic_DNA"/>
</dbReference>
<organism evidence="3 6">
    <name type="scientific">Teichococcus wenyumeiae</name>
    <dbReference type="NCBI Taxonomy" id="2478470"/>
    <lineage>
        <taxon>Bacteria</taxon>
        <taxon>Pseudomonadati</taxon>
        <taxon>Pseudomonadota</taxon>
        <taxon>Alphaproteobacteria</taxon>
        <taxon>Acetobacterales</taxon>
        <taxon>Roseomonadaceae</taxon>
        <taxon>Roseomonas</taxon>
    </lineage>
</organism>
<dbReference type="Gene3D" id="3.40.190.10">
    <property type="entry name" value="Periplasmic binding protein-like II"/>
    <property type="match status" value="1"/>
</dbReference>
<proteinExistence type="inferred from homology"/>
<dbReference type="InterPro" id="IPR005064">
    <property type="entry name" value="BUG"/>
</dbReference>
<dbReference type="Pfam" id="PF03401">
    <property type="entry name" value="TctC"/>
    <property type="match status" value="1"/>
</dbReference>
<keyword evidence="2" id="KW-0732">Signal</keyword>
<dbReference type="InterPro" id="IPR042100">
    <property type="entry name" value="Bug_dom1"/>
</dbReference>
<dbReference type="EMBL" id="RFLX01000067">
    <property type="protein sequence ID" value="RMI15274.1"/>
    <property type="molecule type" value="Genomic_DNA"/>
</dbReference>
<dbReference type="PIRSF" id="PIRSF017082">
    <property type="entry name" value="YflP"/>
    <property type="match status" value="1"/>
</dbReference>